<dbReference type="Proteomes" id="UP001285441">
    <property type="component" value="Unassembled WGS sequence"/>
</dbReference>
<comment type="caution">
    <text evidence="1">The sequence shown here is derived from an EMBL/GenBank/DDBJ whole genome shotgun (WGS) entry which is preliminary data.</text>
</comment>
<reference evidence="1" key="1">
    <citation type="journal article" date="2023" name="Mol. Phylogenet. Evol.">
        <title>Genome-scale phylogeny and comparative genomics of the fungal order Sordariales.</title>
        <authorList>
            <person name="Hensen N."/>
            <person name="Bonometti L."/>
            <person name="Westerberg I."/>
            <person name="Brannstrom I.O."/>
            <person name="Guillou S."/>
            <person name="Cros-Aarteil S."/>
            <person name="Calhoun S."/>
            <person name="Haridas S."/>
            <person name="Kuo A."/>
            <person name="Mondo S."/>
            <person name="Pangilinan J."/>
            <person name="Riley R."/>
            <person name="LaButti K."/>
            <person name="Andreopoulos B."/>
            <person name="Lipzen A."/>
            <person name="Chen C."/>
            <person name="Yan M."/>
            <person name="Daum C."/>
            <person name="Ng V."/>
            <person name="Clum A."/>
            <person name="Steindorff A."/>
            <person name="Ohm R.A."/>
            <person name="Martin F."/>
            <person name="Silar P."/>
            <person name="Natvig D.O."/>
            <person name="Lalanne C."/>
            <person name="Gautier V."/>
            <person name="Ament-Velasquez S.L."/>
            <person name="Kruys A."/>
            <person name="Hutchinson M.I."/>
            <person name="Powell A.J."/>
            <person name="Barry K."/>
            <person name="Miller A.N."/>
            <person name="Grigoriev I.V."/>
            <person name="Debuchy R."/>
            <person name="Gladieux P."/>
            <person name="Hiltunen Thoren M."/>
            <person name="Johannesson H."/>
        </authorList>
    </citation>
    <scope>NUCLEOTIDE SEQUENCE</scope>
    <source>
        <strain evidence="1">CBS 232.78</strain>
    </source>
</reference>
<name>A0AAE0NXB7_9PEZI</name>
<reference evidence="1" key="2">
    <citation type="submission" date="2023-06" db="EMBL/GenBank/DDBJ databases">
        <authorList>
            <consortium name="Lawrence Berkeley National Laboratory"/>
            <person name="Haridas S."/>
            <person name="Hensen N."/>
            <person name="Bonometti L."/>
            <person name="Westerberg I."/>
            <person name="Brannstrom I.O."/>
            <person name="Guillou S."/>
            <person name="Cros-Aarteil S."/>
            <person name="Calhoun S."/>
            <person name="Kuo A."/>
            <person name="Mondo S."/>
            <person name="Pangilinan J."/>
            <person name="Riley R."/>
            <person name="LaButti K."/>
            <person name="Andreopoulos B."/>
            <person name="Lipzen A."/>
            <person name="Chen C."/>
            <person name="Yanf M."/>
            <person name="Daum C."/>
            <person name="Ng V."/>
            <person name="Clum A."/>
            <person name="Steindorff A."/>
            <person name="Ohm R."/>
            <person name="Martin F."/>
            <person name="Silar P."/>
            <person name="Natvig D."/>
            <person name="Lalanne C."/>
            <person name="Gautier V."/>
            <person name="Ament-velasquez S.L."/>
            <person name="Kruys A."/>
            <person name="Hutchinson M.I."/>
            <person name="Powell A.J."/>
            <person name="Barry K."/>
            <person name="Miller A.N."/>
            <person name="Grigoriev I.V."/>
            <person name="Debuchy R."/>
            <person name="Gladieux P."/>
            <person name="Thoren M.H."/>
            <person name="Johannesson H."/>
        </authorList>
    </citation>
    <scope>NUCLEOTIDE SEQUENCE</scope>
    <source>
        <strain evidence="1">CBS 232.78</strain>
    </source>
</reference>
<protein>
    <submittedName>
        <fullName evidence="1">Uncharacterized protein</fullName>
    </submittedName>
</protein>
<proteinExistence type="predicted"/>
<gene>
    <name evidence="1" type="ORF">B0H63DRAFT_445571</name>
</gene>
<organism evidence="1 2">
    <name type="scientific">Podospora didyma</name>
    <dbReference type="NCBI Taxonomy" id="330526"/>
    <lineage>
        <taxon>Eukaryota</taxon>
        <taxon>Fungi</taxon>
        <taxon>Dikarya</taxon>
        <taxon>Ascomycota</taxon>
        <taxon>Pezizomycotina</taxon>
        <taxon>Sordariomycetes</taxon>
        <taxon>Sordariomycetidae</taxon>
        <taxon>Sordariales</taxon>
        <taxon>Podosporaceae</taxon>
        <taxon>Podospora</taxon>
    </lineage>
</organism>
<evidence type="ECO:0000313" key="2">
    <source>
        <dbReference type="Proteomes" id="UP001285441"/>
    </source>
</evidence>
<evidence type="ECO:0000313" key="1">
    <source>
        <dbReference type="EMBL" id="KAK3389371.1"/>
    </source>
</evidence>
<dbReference type="EMBL" id="JAULSW010000002">
    <property type="protein sequence ID" value="KAK3389371.1"/>
    <property type="molecule type" value="Genomic_DNA"/>
</dbReference>
<sequence length="100" mass="10605">MDGAGASIQALPNEVLIRVVAELAEGGHFGSIAALAQATRRLSTIVNPQLYTPVSRVQLVAAEALIWAAEDDETRVVVALLLLGVSPDTYFYSSIPEIGR</sequence>
<keyword evidence="2" id="KW-1185">Reference proteome</keyword>
<dbReference type="AlphaFoldDB" id="A0AAE0NXB7"/>
<accession>A0AAE0NXB7</accession>